<evidence type="ECO:0000313" key="2">
    <source>
        <dbReference type="EMBL" id="GGR32380.1"/>
    </source>
</evidence>
<keyword evidence="3" id="KW-1185">Reference proteome</keyword>
<evidence type="ECO:0000313" key="3">
    <source>
        <dbReference type="Proteomes" id="UP000658320"/>
    </source>
</evidence>
<proteinExistence type="predicted"/>
<reference evidence="2" key="2">
    <citation type="submission" date="2020-09" db="EMBL/GenBank/DDBJ databases">
        <authorList>
            <person name="Sun Q."/>
            <person name="Ohkuma M."/>
        </authorList>
    </citation>
    <scope>NUCLEOTIDE SEQUENCE</scope>
    <source>
        <strain evidence="2">JCM 4346</strain>
    </source>
</reference>
<accession>A0A918FD75</accession>
<gene>
    <name evidence="2" type="ORF">GCM10010251_55620</name>
</gene>
<dbReference type="AlphaFoldDB" id="A0A918FD75"/>
<feature type="compositionally biased region" description="Polar residues" evidence="1">
    <location>
        <begin position="26"/>
        <end position="44"/>
    </location>
</feature>
<feature type="region of interest" description="Disordered" evidence="1">
    <location>
        <begin position="23"/>
        <end position="106"/>
    </location>
</feature>
<protein>
    <submittedName>
        <fullName evidence="2">Uncharacterized protein</fullName>
    </submittedName>
</protein>
<name>A0A918FD75_9ACTN</name>
<organism evidence="2 3">
    <name type="scientific">Streptomyces aurantiogriseus</name>
    <dbReference type="NCBI Taxonomy" id="66870"/>
    <lineage>
        <taxon>Bacteria</taxon>
        <taxon>Bacillati</taxon>
        <taxon>Actinomycetota</taxon>
        <taxon>Actinomycetes</taxon>
        <taxon>Kitasatosporales</taxon>
        <taxon>Streptomycetaceae</taxon>
        <taxon>Streptomyces</taxon>
    </lineage>
</organism>
<reference evidence="2" key="1">
    <citation type="journal article" date="2014" name="Int. J. Syst. Evol. Microbiol.">
        <title>Complete genome sequence of Corynebacterium casei LMG S-19264T (=DSM 44701T), isolated from a smear-ripened cheese.</title>
        <authorList>
            <consortium name="US DOE Joint Genome Institute (JGI-PGF)"/>
            <person name="Walter F."/>
            <person name="Albersmeier A."/>
            <person name="Kalinowski J."/>
            <person name="Ruckert C."/>
        </authorList>
    </citation>
    <scope>NUCLEOTIDE SEQUENCE</scope>
    <source>
        <strain evidence="2">JCM 4346</strain>
    </source>
</reference>
<sequence length="142" mass="14790">MMPNRLVLNCGISSRRNSAMKAYDEWSNTTTSAAMPRNASSQPSRDGPGGPAGMPDAGNRGGRAEASVVGDRGGRADTSAAEDRGGASAGRSSGGRTGSGDSIPFLTCRSFSVFNGAKRKRRLRIPEARRPEPSPLLSRVPA</sequence>
<dbReference type="Proteomes" id="UP000658320">
    <property type="component" value="Unassembled WGS sequence"/>
</dbReference>
<dbReference type="EMBL" id="BMSX01000014">
    <property type="protein sequence ID" value="GGR32380.1"/>
    <property type="molecule type" value="Genomic_DNA"/>
</dbReference>
<evidence type="ECO:0000256" key="1">
    <source>
        <dbReference type="SAM" id="MobiDB-lite"/>
    </source>
</evidence>
<comment type="caution">
    <text evidence="2">The sequence shown here is derived from an EMBL/GenBank/DDBJ whole genome shotgun (WGS) entry which is preliminary data.</text>
</comment>